<feature type="compositionally biased region" description="Gly residues" evidence="1">
    <location>
        <begin position="59"/>
        <end position="72"/>
    </location>
</feature>
<dbReference type="PANTHER" id="PTHR43058:SF1">
    <property type="entry name" value="DUF427 DOMAIN-CONTAINING PROTEIN"/>
    <property type="match status" value="1"/>
</dbReference>
<sequence length="185" mass="19052">METHESRVHKRSDGGRPHGIGMGLPAPAGGGADVSLDPGRVSAAPEWRVWRDAAAAGRVGAGGGGEPTGGAGVRDEPSADPSRQPATRCEWKGLATYYDLHIGISSAQTPHIVVSAVAWTYPNPSAPAFLPLANYIAFYPGRALSCFVNGEEARAQEGSFYGGWITSTISGGPKGIKGGPGTLGW</sequence>
<dbReference type="InterPro" id="IPR038694">
    <property type="entry name" value="DUF427_sf"/>
</dbReference>
<dbReference type="OrthoDB" id="2500800at2759"/>
<dbReference type="AlphaFoldDB" id="A0A0L6URZ6"/>
<organism evidence="3 4">
    <name type="scientific">Puccinia sorghi</name>
    <dbReference type="NCBI Taxonomy" id="27349"/>
    <lineage>
        <taxon>Eukaryota</taxon>
        <taxon>Fungi</taxon>
        <taxon>Dikarya</taxon>
        <taxon>Basidiomycota</taxon>
        <taxon>Pucciniomycotina</taxon>
        <taxon>Pucciniomycetes</taxon>
        <taxon>Pucciniales</taxon>
        <taxon>Pucciniaceae</taxon>
        <taxon>Puccinia</taxon>
    </lineage>
</organism>
<dbReference type="Pfam" id="PF04248">
    <property type="entry name" value="NTP_transf_9"/>
    <property type="match status" value="1"/>
</dbReference>
<protein>
    <recommendedName>
        <fullName evidence="2">DUF427 domain-containing protein</fullName>
    </recommendedName>
</protein>
<dbReference type="VEuPathDB" id="FungiDB:VP01_3g9"/>
<accession>A0A0L6URZ6</accession>
<evidence type="ECO:0000256" key="1">
    <source>
        <dbReference type="SAM" id="MobiDB-lite"/>
    </source>
</evidence>
<feature type="region of interest" description="Disordered" evidence="1">
    <location>
        <begin position="57"/>
        <end position="86"/>
    </location>
</feature>
<dbReference type="Gene3D" id="2.170.150.40">
    <property type="entry name" value="Domain of unknown function (DUF427)"/>
    <property type="match status" value="1"/>
</dbReference>
<dbReference type="EMBL" id="LAVV01009058">
    <property type="protein sequence ID" value="KNZ51318.1"/>
    <property type="molecule type" value="Genomic_DNA"/>
</dbReference>
<evidence type="ECO:0000313" key="4">
    <source>
        <dbReference type="Proteomes" id="UP000037035"/>
    </source>
</evidence>
<reference evidence="3 4" key="1">
    <citation type="submission" date="2015-08" db="EMBL/GenBank/DDBJ databases">
        <title>Next Generation Sequencing and Analysis of the Genome of Puccinia sorghi L Schw, the Causal Agent of Maize Common Rust.</title>
        <authorList>
            <person name="Rochi L."/>
            <person name="Burguener G."/>
            <person name="Darino M."/>
            <person name="Turjanski A."/>
            <person name="Kreff E."/>
            <person name="Dieguez M.J."/>
            <person name="Sacco F."/>
        </authorList>
    </citation>
    <scope>NUCLEOTIDE SEQUENCE [LARGE SCALE GENOMIC DNA]</scope>
    <source>
        <strain evidence="3 4">RO10H11247</strain>
    </source>
</reference>
<feature type="compositionally biased region" description="Basic and acidic residues" evidence="1">
    <location>
        <begin position="1"/>
        <end position="16"/>
    </location>
</feature>
<feature type="region of interest" description="Disordered" evidence="1">
    <location>
        <begin position="1"/>
        <end position="41"/>
    </location>
</feature>
<name>A0A0L6URZ6_9BASI</name>
<dbReference type="PANTHER" id="PTHR43058">
    <property type="entry name" value="SLR0655 PROTEIN"/>
    <property type="match status" value="1"/>
</dbReference>
<dbReference type="InterPro" id="IPR007361">
    <property type="entry name" value="DUF427"/>
</dbReference>
<feature type="compositionally biased region" description="Gly residues" evidence="1">
    <location>
        <begin position="17"/>
        <end position="32"/>
    </location>
</feature>
<dbReference type="Proteomes" id="UP000037035">
    <property type="component" value="Unassembled WGS sequence"/>
</dbReference>
<evidence type="ECO:0000313" key="3">
    <source>
        <dbReference type="EMBL" id="KNZ51318.1"/>
    </source>
</evidence>
<comment type="caution">
    <text evidence="3">The sequence shown here is derived from an EMBL/GenBank/DDBJ whole genome shotgun (WGS) entry which is preliminary data.</text>
</comment>
<evidence type="ECO:0000259" key="2">
    <source>
        <dbReference type="Pfam" id="PF04248"/>
    </source>
</evidence>
<feature type="domain" description="DUF427" evidence="2">
    <location>
        <begin position="84"/>
        <end position="140"/>
    </location>
</feature>
<proteinExistence type="predicted"/>
<dbReference type="STRING" id="27349.A0A0L6URZ6"/>
<keyword evidence="4" id="KW-1185">Reference proteome</keyword>
<gene>
    <name evidence="3" type="ORF">VP01_3g9</name>
</gene>